<evidence type="ECO:0000313" key="1">
    <source>
        <dbReference type="EMBL" id="RPD64127.1"/>
    </source>
</evidence>
<reference evidence="1" key="1">
    <citation type="journal article" date="2018" name="Genome Biol. Evol.">
        <title>Genomics and development of Lentinus tigrinus, a white-rot wood-decaying mushroom with dimorphic fruiting bodies.</title>
        <authorList>
            <person name="Wu B."/>
            <person name="Xu Z."/>
            <person name="Knudson A."/>
            <person name="Carlson A."/>
            <person name="Chen N."/>
            <person name="Kovaka S."/>
            <person name="LaButti K."/>
            <person name="Lipzen A."/>
            <person name="Pennachio C."/>
            <person name="Riley R."/>
            <person name="Schakwitz W."/>
            <person name="Umezawa K."/>
            <person name="Ohm R.A."/>
            <person name="Grigoriev I.V."/>
            <person name="Nagy L.G."/>
            <person name="Gibbons J."/>
            <person name="Hibbett D."/>
        </authorList>
    </citation>
    <scope>NUCLEOTIDE SEQUENCE [LARGE SCALE GENOMIC DNA]</scope>
    <source>
        <strain evidence="1">ALCF2SS1-6</strain>
    </source>
</reference>
<dbReference type="AlphaFoldDB" id="A0A5C2SLU5"/>
<dbReference type="Proteomes" id="UP000313359">
    <property type="component" value="Unassembled WGS sequence"/>
</dbReference>
<gene>
    <name evidence="1" type="ORF">L227DRAFT_571705</name>
</gene>
<evidence type="ECO:0000313" key="2">
    <source>
        <dbReference type="Proteomes" id="UP000313359"/>
    </source>
</evidence>
<sequence>MYNEERLNCYYWCEVIPEILQPLGHIDSNSYRTRSTSESSSYRIVVPVSLCGTGASGIIVAIGEYKSSGWGFAFSYLTYCPVSAFQ</sequence>
<protein>
    <submittedName>
        <fullName evidence="1">Uncharacterized protein</fullName>
    </submittedName>
</protein>
<keyword evidence="2" id="KW-1185">Reference proteome</keyword>
<proteinExistence type="predicted"/>
<accession>A0A5C2SLU5</accession>
<dbReference type="EMBL" id="ML122254">
    <property type="protein sequence ID" value="RPD64127.1"/>
    <property type="molecule type" value="Genomic_DNA"/>
</dbReference>
<organism evidence="1 2">
    <name type="scientific">Lentinus tigrinus ALCF2SS1-6</name>
    <dbReference type="NCBI Taxonomy" id="1328759"/>
    <lineage>
        <taxon>Eukaryota</taxon>
        <taxon>Fungi</taxon>
        <taxon>Dikarya</taxon>
        <taxon>Basidiomycota</taxon>
        <taxon>Agaricomycotina</taxon>
        <taxon>Agaricomycetes</taxon>
        <taxon>Polyporales</taxon>
        <taxon>Polyporaceae</taxon>
        <taxon>Lentinus</taxon>
    </lineage>
</organism>
<name>A0A5C2SLU5_9APHY</name>